<dbReference type="Pfam" id="PF00117">
    <property type="entry name" value="GATase"/>
    <property type="match status" value="1"/>
</dbReference>
<dbReference type="EMBL" id="PFLI01000013">
    <property type="protein sequence ID" value="PIY72552.1"/>
    <property type="molecule type" value="Genomic_DNA"/>
</dbReference>
<dbReference type="GO" id="GO:0003921">
    <property type="term" value="F:GMP synthase activity"/>
    <property type="evidence" value="ECO:0007669"/>
    <property type="project" value="InterPro"/>
</dbReference>
<feature type="transmembrane region" description="Helical" evidence="9">
    <location>
        <begin position="77"/>
        <end position="98"/>
    </location>
</feature>
<evidence type="ECO:0000256" key="5">
    <source>
        <dbReference type="ARBA" id="ARBA00022840"/>
    </source>
</evidence>
<feature type="domain" description="GMPS ATP-PPase" evidence="10">
    <location>
        <begin position="200"/>
        <end position="266"/>
    </location>
</feature>
<keyword evidence="4 8" id="KW-0658">Purine biosynthesis</keyword>
<dbReference type="SUPFAM" id="SSF52402">
    <property type="entry name" value="Adenine nucleotide alpha hydrolases-like"/>
    <property type="match status" value="1"/>
</dbReference>
<keyword evidence="3 8" id="KW-0332">GMP biosynthesis</keyword>
<dbReference type="GO" id="GO:0005524">
    <property type="term" value="F:ATP binding"/>
    <property type="evidence" value="ECO:0007669"/>
    <property type="project" value="UniProtKB-UniRule"/>
</dbReference>
<dbReference type="PRINTS" id="PR00096">
    <property type="entry name" value="GATASE"/>
</dbReference>
<dbReference type="FunFam" id="3.40.50.880:FF:000047">
    <property type="entry name" value="GMP synthase [glutamine-hydrolyzing] subunit A"/>
    <property type="match status" value="1"/>
</dbReference>
<evidence type="ECO:0000256" key="2">
    <source>
        <dbReference type="ARBA" id="ARBA00022741"/>
    </source>
</evidence>
<keyword evidence="5 8" id="KW-0067">ATP-binding</keyword>
<dbReference type="CDD" id="cd01742">
    <property type="entry name" value="GATase1_GMP_Synthase"/>
    <property type="match status" value="1"/>
</dbReference>
<dbReference type="InterPro" id="IPR017926">
    <property type="entry name" value="GATASE"/>
</dbReference>
<gene>
    <name evidence="11" type="primary">guaA</name>
    <name evidence="11" type="ORF">COY87_00340</name>
</gene>
<evidence type="ECO:0000256" key="7">
    <source>
        <dbReference type="ARBA" id="ARBA00030464"/>
    </source>
</evidence>
<comment type="caution">
    <text evidence="11">The sequence shown here is derived from an EMBL/GenBank/DDBJ whole genome shotgun (WGS) entry which is preliminary data.</text>
</comment>
<dbReference type="GO" id="GO:0005829">
    <property type="term" value="C:cytosol"/>
    <property type="evidence" value="ECO:0007669"/>
    <property type="project" value="TreeGrafter"/>
</dbReference>
<evidence type="ECO:0000256" key="6">
    <source>
        <dbReference type="ARBA" id="ARBA00022962"/>
    </source>
</evidence>
<feature type="binding site" evidence="8">
    <location>
        <begin position="227"/>
        <end position="233"/>
    </location>
    <ligand>
        <name>ATP</name>
        <dbReference type="ChEBI" id="CHEBI:30616"/>
    </ligand>
</feature>
<evidence type="ECO:0000256" key="4">
    <source>
        <dbReference type="ARBA" id="ARBA00022755"/>
    </source>
</evidence>
<evidence type="ECO:0000256" key="3">
    <source>
        <dbReference type="ARBA" id="ARBA00022749"/>
    </source>
</evidence>
<dbReference type="PANTHER" id="PTHR11922:SF2">
    <property type="entry name" value="GMP SYNTHASE [GLUTAMINE-HYDROLYZING]"/>
    <property type="match status" value="1"/>
</dbReference>
<evidence type="ECO:0000313" key="12">
    <source>
        <dbReference type="Proteomes" id="UP000229401"/>
    </source>
</evidence>
<organism evidence="11 12">
    <name type="scientific">Candidatus Roizmanbacteria bacterium CG_4_10_14_0_8_um_filter_33_9</name>
    <dbReference type="NCBI Taxonomy" id="1974826"/>
    <lineage>
        <taxon>Bacteria</taxon>
        <taxon>Candidatus Roizmaniibacteriota</taxon>
    </lineage>
</organism>
<keyword evidence="9" id="KW-0812">Transmembrane</keyword>
<dbReference type="InterPro" id="IPR004739">
    <property type="entry name" value="GMP_synth_GATase"/>
</dbReference>
<reference evidence="12" key="1">
    <citation type="submission" date="2017-09" db="EMBL/GenBank/DDBJ databases">
        <title>Depth-based differentiation of microbial function through sediment-hosted aquifers and enrichment of novel symbionts in the deep terrestrial subsurface.</title>
        <authorList>
            <person name="Probst A.J."/>
            <person name="Ladd B."/>
            <person name="Jarett J.K."/>
            <person name="Geller-Mcgrath D.E."/>
            <person name="Sieber C.M.K."/>
            <person name="Emerson J.B."/>
            <person name="Anantharaman K."/>
            <person name="Thomas B.C."/>
            <person name="Malmstrom R."/>
            <person name="Stieglmeier M."/>
            <person name="Klingl A."/>
            <person name="Woyke T."/>
            <person name="Ryan C.M."/>
            <person name="Banfield J.F."/>
        </authorList>
    </citation>
    <scope>NUCLEOTIDE SEQUENCE [LARGE SCALE GENOMIC DNA]</scope>
</reference>
<evidence type="ECO:0000256" key="8">
    <source>
        <dbReference type="PROSITE-ProRule" id="PRU00886"/>
    </source>
</evidence>
<protein>
    <recommendedName>
        <fullName evidence="7">GMP synthetase</fullName>
    </recommendedName>
</protein>
<dbReference type="Gene3D" id="3.40.50.880">
    <property type="match status" value="1"/>
</dbReference>
<dbReference type="AlphaFoldDB" id="A0A2M7QJQ6"/>
<evidence type="ECO:0000259" key="10">
    <source>
        <dbReference type="PROSITE" id="PS51553"/>
    </source>
</evidence>
<keyword evidence="9" id="KW-0472">Membrane</keyword>
<dbReference type="NCBIfam" id="TIGR00888">
    <property type="entry name" value="guaA_Nterm"/>
    <property type="match status" value="1"/>
</dbReference>
<dbReference type="PROSITE" id="PS51273">
    <property type="entry name" value="GATASE_TYPE_1"/>
    <property type="match status" value="1"/>
</dbReference>
<keyword evidence="9" id="KW-1133">Transmembrane helix</keyword>
<dbReference type="SUPFAM" id="SSF52317">
    <property type="entry name" value="Class I glutamine amidotransferase-like"/>
    <property type="match status" value="1"/>
</dbReference>
<proteinExistence type="predicted"/>
<accession>A0A2M7QJQ6</accession>
<keyword evidence="6" id="KW-0315">Glutamine amidotransferase</keyword>
<dbReference type="Gene3D" id="3.40.50.620">
    <property type="entry name" value="HUPs"/>
    <property type="match status" value="1"/>
</dbReference>
<evidence type="ECO:0000313" key="11">
    <source>
        <dbReference type="EMBL" id="PIY72552.1"/>
    </source>
</evidence>
<sequence>MKQKKQISQPSIIIVDFGSQTCHLISRRIKDLGVETKIVDPKNAVSEVKKTNPKGIIFSGGPSSVYENGAPTINKNIFTFSIPILGICYGWQIIAYLLHGEVKSGKKEYGPANLKISDFESLFYGFPSKISVWESHGDTVIKAPVDYSIVASTETVSYAAVKHNMHNIYGVQFHPESSHTEKGQLLFNNFITRICKIPLTPKKIDTNEIIQQIKEKVGNRMVIGAFSGGTDSAVAGALVAKAIGKQFKPIYIESGLMRKGTVERIK</sequence>
<dbReference type="PROSITE" id="PS51553">
    <property type="entry name" value="GMPS_ATP_PPASE"/>
    <property type="match status" value="1"/>
</dbReference>
<dbReference type="InterPro" id="IPR014729">
    <property type="entry name" value="Rossmann-like_a/b/a_fold"/>
</dbReference>
<evidence type="ECO:0000256" key="9">
    <source>
        <dbReference type="SAM" id="Phobius"/>
    </source>
</evidence>
<feature type="non-terminal residue" evidence="11">
    <location>
        <position position="266"/>
    </location>
</feature>
<keyword evidence="2 8" id="KW-0547">Nucleotide-binding</keyword>
<name>A0A2M7QJQ6_9BACT</name>
<dbReference type="InterPro" id="IPR025777">
    <property type="entry name" value="GMPS_ATP_PPase_dom"/>
</dbReference>
<dbReference type="Proteomes" id="UP000229401">
    <property type="component" value="Unassembled WGS sequence"/>
</dbReference>
<keyword evidence="1 11" id="KW-0436">Ligase</keyword>
<evidence type="ECO:0000256" key="1">
    <source>
        <dbReference type="ARBA" id="ARBA00022598"/>
    </source>
</evidence>
<dbReference type="PANTHER" id="PTHR11922">
    <property type="entry name" value="GMP SYNTHASE-RELATED"/>
    <property type="match status" value="1"/>
</dbReference>
<dbReference type="PRINTS" id="PR00097">
    <property type="entry name" value="ANTSNTHASEII"/>
</dbReference>
<dbReference type="InterPro" id="IPR029062">
    <property type="entry name" value="Class_I_gatase-like"/>
</dbReference>